<dbReference type="SUPFAM" id="SSF55961">
    <property type="entry name" value="Bet v1-like"/>
    <property type="match status" value="1"/>
</dbReference>
<organism evidence="1 2">
    <name type="scientific">Thermocatellispora tengchongensis</name>
    <dbReference type="NCBI Taxonomy" id="1073253"/>
    <lineage>
        <taxon>Bacteria</taxon>
        <taxon>Bacillati</taxon>
        <taxon>Actinomycetota</taxon>
        <taxon>Actinomycetes</taxon>
        <taxon>Streptosporangiales</taxon>
        <taxon>Streptosporangiaceae</taxon>
        <taxon>Thermocatellispora</taxon>
    </lineage>
</organism>
<sequence>MSDPRPFQVEVGIGVPREEVWRAVTEPERIREWFGWDYDGLEDEIRLIFGEHARPVPPDRIEFGDQRFELLSDGARRTIVRAIMPGSLDDADWDDVYDELEEGWRTFLEQLRFRLEVHPGEHERRRTLRLAGTAAGGAVIQALAALGTKEVWHDSLRQHMVVDREGFLAGVAAQRPLADPQAGPLAVTVTAYGLGEGEFAEVRERWSAWWRGLVPDGTVAP</sequence>
<accession>A0A840P070</accession>
<keyword evidence="2" id="KW-1185">Reference proteome</keyword>
<dbReference type="Proteomes" id="UP000578449">
    <property type="component" value="Unassembled WGS sequence"/>
</dbReference>
<evidence type="ECO:0000313" key="2">
    <source>
        <dbReference type="Proteomes" id="UP000578449"/>
    </source>
</evidence>
<gene>
    <name evidence="1" type="ORF">HNP84_002105</name>
</gene>
<dbReference type="InterPro" id="IPR023393">
    <property type="entry name" value="START-like_dom_sf"/>
</dbReference>
<comment type="caution">
    <text evidence="1">The sequence shown here is derived from an EMBL/GenBank/DDBJ whole genome shotgun (WGS) entry which is preliminary data.</text>
</comment>
<dbReference type="EMBL" id="JACHGN010000004">
    <property type="protein sequence ID" value="MBB5132389.1"/>
    <property type="molecule type" value="Genomic_DNA"/>
</dbReference>
<evidence type="ECO:0000313" key="1">
    <source>
        <dbReference type="EMBL" id="MBB5132389.1"/>
    </source>
</evidence>
<dbReference type="AlphaFoldDB" id="A0A840P070"/>
<name>A0A840P070_9ACTN</name>
<reference evidence="1 2" key="1">
    <citation type="submission" date="2020-08" db="EMBL/GenBank/DDBJ databases">
        <title>Genomic Encyclopedia of Type Strains, Phase IV (KMG-IV): sequencing the most valuable type-strain genomes for metagenomic binning, comparative biology and taxonomic classification.</title>
        <authorList>
            <person name="Goeker M."/>
        </authorList>
    </citation>
    <scope>NUCLEOTIDE SEQUENCE [LARGE SCALE GENOMIC DNA]</scope>
    <source>
        <strain evidence="1 2">DSM 45615</strain>
    </source>
</reference>
<dbReference type="RefSeq" id="WP_185049303.1">
    <property type="nucleotide sequence ID" value="NZ_BAABIX010000003.1"/>
</dbReference>
<dbReference type="Gene3D" id="3.30.530.20">
    <property type="match status" value="1"/>
</dbReference>
<protein>
    <submittedName>
        <fullName evidence="1">Uncharacterized protein YndB with AHSA1/START domain</fullName>
    </submittedName>
</protein>
<proteinExistence type="predicted"/>